<accession>A0A1I3ELA6</accession>
<protein>
    <submittedName>
        <fullName evidence="3">Uncharacterized protein</fullName>
    </submittedName>
</protein>
<reference evidence="2 4" key="1">
    <citation type="submission" date="2016-10" db="EMBL/GenBank/DDBJ databases">
        <authorList>
            <person name="Varghese N."/>
            <person name="Submissions S."/>
        </authorList>
    </citation>
    <scope>NUCLEOTIDE SEQUENCE [LARGE SCALE GENOMIC DNA]</scope>
    <source>
        <strain evidence="2 4">GMCC 1.11211</strain>
    </source>
</reference>
<feature type="transmembrane region" description="Helical" evidence="1">
    <location>
        <begin position="76"/>
        <end position="100"/>
    </location>
</feature>
<name>A0A1I3ELA6_9MICO</name>
<sequence>MSESQRVRDQRSLTTSMGAIWLVVGGALTLICAGLLFAMQWLSPAGVATTGLVIVLVLYAAMVVIRFAVSRRRLRLGLLATFTLLIVIIFLICAVVVTAMEWGAVSPS</sequence>
<evidence type="ECO:0000256" key="1">
    <source>
        <dbReference type="SAM" id="Phobius"/>
    </source>
</evidence>
<organism evidence="3 5">
    <name type="scientific">Cryobacterium levicorallinum</name>
    <dbReference type="NCBI Taxonomy" id="995038"/>
    <lineage>
        <taxon>Bacteria</taxon>
        <taxon>Bacillati</taxon>
        <taxon>Actinomycetota</taxon>
        <taxon>Actinomycetes</taxon>
        <taxon>Micrococcales</taxon>
        <taxon>Microbacteriaceae</taxon>
        <taxon>Cryobacterium</taxon>
    </lineage>
</organism>
<dbReference type="EMBL" id="FOPW01000028">
    <property type="protein sequence ID" value="SFH99658.1"/>
    <property type="molecule type" value="Genomic_DNA"/>
</dbReference>
<keyword evidence="4" id="KW-1185">Reference proteome</keyword>
<dbReference type="EMBL" id="SOFE01000013">
    <property type="protein sequence ID" value="TFB85386.1"/>
    <property type="molecule type" value="Genomic_DNA"/>
</dbReference>
<dbReference type="RefSeq" id="WP_092453158.1">
    <property type="nucleotide sequence ID" value="NZ_BKAC01000035.1"/>
</dbReference>
<comment type="caution">
    <text evidence="3">The sequence shown here is derived from an EMBL/GenBank/DDBJ whole genome shotgun (WGS) entry which is preliminary data.</text>
</comment>
<feature type="transmembrane region" description="Helical" evidence="1">
    <location>
        <begin position="20"/>
        <end position="42"/>
    </location>
</feature>
<evidence type="ECO:0000313" key="5">
    <source>
        <dbReference type="Proteomes" id="UP000297963"/>
    </source>
</evidence>
<dbReference type="Proteomes" id="UP000199681">
    <property type="component" value="Unassembled WGS sequence"/>
</dbReference>
<keyword evidence="1" id="KW-1133">Transmembrane helix</keyword>
<evidence type="ECO:0000313" key="4">
    <source>
        <dbReference type="Proteomes" id="UP000199681"/>
    </source>
</evidence>
<dbReference type="AlphaFoldDB" id="A0A1I3ELA6"/>
<evidence type="ECO:0000313" key="3">
    <source>
        <dbReference type="EMBL" id="TFB85386.1"/>
    </source>
</evidence>
<dbReference type="Proteomes" id="UP000297963">
    <property type="component" value="Unassembled WGS sequence"/>
</dbReference>
<keyword evidence="1" id="KW-0812">Transmembrane</keyword>
<gene>
    <name evidence="3" type="ORF">E3O11_07295</name>
    <name evidence="2" type="ORF">SAMN05216274_1282</name>
</gene>
<proteinExistence type="predicted"/>
<evidence type="ECO:0000313" key="2">
    <source>
        <dbReference type="EMBL" id="SFH99658.1"/>
    </source>
</evidence>
<reference evidence="3 5" key="2">
    <citation type="submission" date="2019-03" db="EMBL/GenBank/DDBJ databases">
        <title>Genomics of glacier-inhabiting Cryobacterium strains.</title>
        <authorList>
            <person name="Liu Q."/>
            <person name="Xin Y.-H."/>
        </authorList>
    </citation>
    <scope>NUCLEOTIDE SEQUENCE [LARGE SCALE GENOMIC DNA]</scope>
    <source>
        <strain evidence="3 5">Hh34</strain>
    </source>
</reference>
<keyword evidence="1" id="KW-0472">Membrane</keyword>
<feature type="transmembrane region" description="Helical" evidence="1">
    <location>
        <begin position="48"/>
        <end position="69"/>
    </location>
</feature>